<evidence type="ECO:0000313" key="2">
    <source>
        <dbReference type="Proteomes" id="UP000055024"/>
    </source>
</evidence>
<dbReference type="EMBL" id="JYDP01003602">
    <property type="protein sequence ID" value="KRY95619.1"/>
    <property type="molecule type" value="Genomic_DNA"/>
</dbReference>
<accession>A0A0V1GD79</accession>
<dbReference type="AlphaFoldDB" id="A0A0V1GD79"/>
<name>A0A0V1GD79_9BILA</name>
<reference evidence="1 2" key="1">
    <citation type="submission" date="2015-01" db="EMBL/GenBank/DDBJ databases">
        <title>Evolution of Trichinella species and genotypes.</title>
        <authorList>
            <person name="Korhonen P.K."/>
            <person name="Edoardo P."/>
            <person name="Giuseppe L.R."/>
            <person name="Gasser R.B."/>
        </authorList>
    </citation>
    <scope>NUCLEOTIDE SEQUENCE [LARGE SCALE GENOMIC DNA]</scope>
    <source>
        <strain evidence="1">ISS1029</strain>
    </source>
</reference>
<sequence length="37" mass="4505">MLRYTKSNSDENRECPQMFTKFLKRTLYDLSEEELMG</sequence>
<gene>
    <name evidence="1" type="ORF">T11_10072</name>
</gene>
<dbReference type="Proteomes" id="UP000055024">
    <property type="component" value="Unassembled WGS sequence"/>
</dbReference>
<evidence type="ECO:0000313" key="1">
    <source>
        <dbReference type="EMBL" id="KRY95619.1"/>
    </source>
</evidence>
<protein>
    <submittedName>
        <fullName evidence="1">Uncharacterized protein</fullName>
    </submittedName>
</protein>
<proteinExistence type="predicted"/>
<comment type="caution">
    <text evidence="1">The sequence shown here is derived from an EMBL/GenBank/DDBJ whole genome shotgun (WGS) entry which is preliminary data.</text>
</comment>
<keyword evidence="2" id="KW-1185">Reference proteome</keyword>
<organism evidence="1 2">
    <name type="scientific">Trichinella zimbabwensis</name>
    <dbReference type="NCBI Taxonomy" id="268475"/>
    <lineage>
        <taxon>Eukaryota</taxon>
        <taxon>Metazoa</taxon>
        <taxon>Ecdysozoa</taxon>
        <taxon>Nematoda</taxon>
        <taxon>Enoplea</taxon>
        <taxon>Dorylaimia</taxon>
        <taxon>Trichinellida</taxon>
        <taxon>Trichinellidae</taxon>
        <taxon>Trichinella</taxon>
    </lineage>
</organism>